<proteinExistence type="predicted"/>
<dbReference type="EMBL" id="CP042435">
    <property type="protein sequence ID" value="QEC68571.1"/>
    <property type="molecule type" value="Genomic_DNA"/>
</dbReference>
<organism evidence="2 3">
    <name type="scientific">Panacibacter ginsenosidivorans</name>
    <dbReference type="NCBI Taxonomy" id="1813871"/>
    <lineage>
        <taxon>Bacteria</taxon>
        <taxon>Pseudomonadati</taxon>
        <taxon>Bacteroidota</taxon>
        <taxon>Chitinophagia</taxon>
        <taxon>Chitinophagales</taxon>
        <taxon>Chitinophagaceae</taxon>
        <taxon>Panacibacter</taxon>
    </lineage>
</organism>
<keyword evidence="3" id="KW-1185">Reference proteome</keyword>
<dbReference type="PANTHER" id="PTHR47163">
    <property type="entry name" value="DDE_TNP_IS1595 DOMAIN-CONTAINING PROTEIN"/>
    <property type="match status" value="1"/>
</dbReference>
<evidence type="ECO:0000259" key="1">
    <source>
        <dbReference type="SMART" id="SM01126"/>
    </source>
</evidence>
<dbReference type="OrthoDB" id="9783459at2"/>
<dbReference type="KEGG" id="pgin:FRZ67_15110"/>
<dbReference type="RefSeq" id="WP_147190728.1">
    <property type="nucleotide sequence ID" value="NZ_CP042435.1"/>
</dbReference>
<dbReference type="NCBIfam" id="NF033547">
    <property type="entry name" value="transpos_IS1595"/>
    <property type="match status" value="1"/>
</dbReference>
<dbReference type="SMART" id="SM01126">
    <property type="entry name" value="DDE_Tnp_IS1595"/>
    <property type="match status" value="1"/>
</dbReference>
<protein>
    <submittedName>
        <fullName evidence="2">IS1595 family transposase</fullName>
    </submittedName>
</protein>
<accession>A0A5B8VCA8</accession>
<sequence length="317" mass="36915">MPNIFSQFQKEDECRKMLEASRWENGKPHCPFCGNEKYYVIEGGKRYKCANNKCYKKYSATTGTIFENSKLPLSLWFTAMHIITAHKKGISSCQLARDLGVEQKTAWFMNHRIREALKEKNSPLLDGTIEADETYMGRKYRADYKGLQPEEIDHKLSSKIKNKGAVLGLADRKNGTIRVKVFESNKTEFVVDAVRKNVSQGSVLHTDGSELYNSVEDEYFREKVIHSKKEWVKESMIVDKVHVNNVENFWGVMKRGVYGIYHQISFKHLERYADEFSYRYNSRKISDKERFNLTLERVNGRLTYNTLTGKNEISPEK</sequence>
<dbReference type="PANTHER" id="PTHR47163:SF2">
    <property type="entry name" value="SI:DKEY-17M8.2"/>
    <property type="match status" value="1"/>
</dbReference>
<dbReference type="InterPro" id="IPR024442">
    <property type="entry name" value="Transposase_Zn_ribbon"/>
</dbReference>
<feature type="domain" description="ISXO2-like transposase" evidence="1">
    <location>
        <begin position="124"/>
        <end position="281"/>
    </location>
</feature>
<gene>
    <name evidence="2" type="ORF">FRZ67_15110</name>
</gene>
<dbReference type="InterPro" id="IPR024445">
    <property type="entry name" value="Tnp_ISXO2-like"/>
</dbReference>
<evidence type="ECO:0000313" key="2">
    <source>
        <dbReference type="EMBL" id="QEC68571.1"/>
    </source>
</evidence>
<dbReference type="Pfam" id="PF12762">
    <property type="entry name" value="DDE_Tnp_IS1595"/>
    <property type="match status" value="1"/>
</dbReference>
<dbReference type="AlphaFoldDB" id="A0A5B8VCA8"/>
<dbReference type="Pfam" id="PF12760">
    <property type="entry name" value="Zn_ribbon_IS1595"/>
    <property type="match status" value="1"/>
</dbReference>
<name>A0A5B8VCA8_9BACT</name>
<dbReference type="Proteomes" id="UP000321533">
    <property type="component" value="Chromosome"/>
</dbReference>
<evidence type="ECO:0000313" key="3">
    <source>
        <dbReference type="Proteomes" id="UP000321533"/>
    </source>
</evidence>
<dbReference type="InterPro" id="IPR053164">
    <property type="entry name" value="IS1016-like_transposase"/>
</dbReference>
<reference evidence="2 3" key="1">
    <citation type="journal article" date="2016" name="Int. J. Syst. Evol. Microbiol.">
        <title>Panacibacter ginsenosidivorans gen. nov., sp. nov., with ginsenoside converting activity isolated from soil of a ginseng field.</title>
        <authorList>
            <person name="Siddiqi M.Z."/>
            <person name="Muhammad Shafi S."/>
            <person name="Choi K.D."/>
            <person name="Im W.T."/>
        </authorList>
    </citation>
    <scope>NUCLEOTIDE SEQUENCE [LARGE SCALE GENOMIC DNA]</scope>
    <source>
        <strain evidence="2 3">Gsoil1550</strain>
    </source>
</reference>